<dbReference type="WBParaSite" id="TTAC_0000253201-mRNA-1">
    <property type="protein sequence ID" value="TTAC_0000253201-mRNA-1"/>
    <property type="gene ID" value="TTAC_0000253201"/>
</dbReference>
<reference evidence="2 3" key="2">
    <citation type="submission" date="2018-11" db="EMBL/GenBank/DDBJ databases">
        <authorList>
            <consortium name="Pathogen Informatics"/>
        </authorList>
    </citation>
    <scope>NUCLEOTIDE SEQUENCE [LARGE SCALE GENOMIC DNA]</scope>
</reference>
<keyword evidence="3" id="KW-1185">Reference proteome</keyword>
<proteinExistence type="predicted"/>
<feature type="region of interest" description="Disordered" evidence="1">
    <location>
        <begin position="67"/>
        <end position="94"/>
    </location>
</feature>
<name>A0A0R3WP44_HYDTA</name>
<dbReference type="EMBL" id="UYWX01001166">
    <property type="protein sequence ID" value="VDM20326.1"/>
    <property type="molecule type" value="Genomic_DNA"/>
</dbReference>
<dbReference type="AlphaFoldDB" id="A0A0R3WP44"/>
<evidence type="ECO:0000313" key="3">
    <source>
        <dbReference type="Proteomes" id="UP000274429"/>
    </source>
</evidence>
<feature type="compositionally biased region" description="Acidic residues" evidence="1">
    <location>
        <begin position="1"/>
        <end position="32"/>
    </location>
</feature>
<organism evidence="4">
    <name type="scientific">Hydatigena taeniaeformis</name>
    <name type="common">Feline tapeworm</name>
    <name type="synonym">Taenia taeniaeformis</name>
    <dbReference type="NCBI Taxonomy" id="6205"/>
    <lineage>
        <taxon>Eukaryota</taxon>
        <taxon>Metazoa</taxon>
        <taxon>Spiralia</taxon>
        <taxon>Lophotrochozoa</taxon>
        <taxon>Platyhelminthes</taxon>
        <taxon>Cestoda</taxon>
        <taxon>Eucestoda</taxon>
        <taxon>Cyclophyllidea</taxon>
        <taxon>Taeniidae</taxon>
        <taxon>Hydatigera</taxon>
    </lineage>
</organism>
<accession>A0A0R3WP44</accession>
<evidence type="ECO:0000313" key="2">
    <source>
        <dbReference type="EMBL" id="VDM20326.1"/>
    </source>
</evidence>
<gene>
    <name evidence="2" type="ORF">TTAC_LOCUS2519</name>
</gene>
<reference evidence="4" key="1">
    <citation type="submission" date="2017-02" db="UniProtKB">
        <authorList>
            <consortium name="WormBaseParasite"/>
        </authorList>
    </citation>
    <scope>IDENTIFICATION</scope>
</reference>
<feature type="compositionally biased region" description="Acidic residues" evidence="1">
    <location>
        <begin position="74"/>
        <end position="83"/>
    </location>
</feature>
<sequence length="94" mass="10343">MEIDVLADICEAEDTDNEEDEDDNVEDGEAPCEDPRIDCAAIPRGKCGDVVGGGNLRLRRCRREHELGESTVNDGDENDDFDADDTRNRCLGDA</sequence>
<feature type="compositionally biased region" description="Basic and acidic residues" evidence="1">
    <location>
        <begin position="84"/>
        <end position="94"/>
    </location>
</feature>
<feature type="region of interest" description="Disordered" evidence="1">
    <location>
        <begin position="1"/>
        <end position="33"/>
    </location>
</feature>
<protein>
    <submittedName>
        <fullName evidence="2 4">Uncharacterized protein</fullName>
    </submittedName>
</protein>
<evidence type="ECO:0000313" key="4">
    <source>
        <dbReference type="WBParaSite" id="TTAC_0000253201-mRNA-1"/>
    </source>
</evidence>
<evidence type="ECO:0000256" key="1">
    <source>
        <dbReference type="SAM" id="MobiDB-lite"/>
    </source>
</evidence>
<dbReference type="Proteomes" id="UP000274429">
    <property type="component" value="Unassembled WGS sequence"/>
</dbReference>